<evidence type="ECO:0000313" key="4">
    <source>
        <dbReference type="Proteomes" id="UP000694892"/>
    </source>
</evidence>
<name>A0A974DVV4_XENLA</name>
<feature type="domain" description="Exocyst complex component EXOC6/Sec15 N-terminal" evidence="2">
    <location>
        <begin position="44"/>
        <end position="213"/>
    </location>
</feature>
<dbReference type="GO" id="GO:0090522">
    <property type="term" value="P:vesicle tethering involved in exocytosis"/>
    <property type="evidence" value="ECO:0007669"/>
    <property type="project" value="InterPro"/>
</dbReference>
<dbReference type="AlphaFoldDB" id="A0A974DVV4"/>
<dbReference type="Pfam" id="PF20651">
    <property type="entry name" value="EXOC6_Sec15_N"/>
    <property type="match status" value="1"/>
</dbReference>
<dbReference type="GO" id="GO:0000145">
    <property type="term" value="C:exocyst"/>
    <property type="evidence" value="ECO:0007669"/>
    <property type="project" value="TreeGrafter"/>
</dbReference>
<accession>A0A974DVV4</accession>
<evidence type="ECO:0000313" key="3">
    <source>
        <dbReference type="EMBL" id="OCT99074.1"/>
    </source>
</evidence>
<reference evidence="4" key="1">
    <citation type="journal article" date="2016" name="Nature">
        <title>Genome evolution in the allotetraploid frog Xenopus laevis.</title>
        <authorList>
            <person name="Session A.M."/>
            <person name="Uno Y."/>
            <person name="Kwon T."/>
            <person name="Chapman J.A."/>
            <person name="Toyoda A."/>
            <person name="Takahashi S."/>
            <person name="Fukui A."/>
            <person name="Hikosaka A."/>
            <person name="Suzuki A."/>
            <person name="Kondo M."/>
            <person name="van Heeringen S.J."/>
            <person name="Quigley I."/>
            <person name="Heinz S."/>
            <person name="Ogino H."/>
            <person name="Ochi H."/>
            <person name="Hellsten U."/>
            <person name="Lyons J.B."/>
            <person name="Simakov O."/>
            <person name="Putnam N."/>
            <person name="Stites J."/>
            <person name="Kuroki Y."/>
            <person name="Tanaka T."/>
            <person name="Michiue T."/>
            <person name="Watanabe M."/>
            <person name="Bogdanovic O."/>
            <person name="Lister R."/>
            <person name="Georgiou G."/>
            <person name="Paranjpe S.S."/>
            <person name="van Kruijsbergen I."/>
            <person name="Shu S."/>
            <person name="Carlson J."/>
            <person name="Kinoshita T."/>
            <person name="Ohta Y."/>
            <person name="Mawaribuchi S."/>
            <person name="Jenkins J."/>
            <person name="Grimwood J."/>
            <person name="Schmutz J."/>
            <person name="Mitros T."/>
            <person name="Mozaffari S.V."/>
            <person name="Suzuki Y."/>
            <person name="Haramoto Y."/>
            <person name="Yamamoto T.S."/>
            <person name="Takagi C."/>
            <person name="Heald R."/>
            <person name="Miller K."/>
            <person name="Haudenschild C."/>
            <person name="Kitzman J."/>
            <person name="Nakayama T."/>
            <person name="Izutsu Y."/>
            <person name="Robert J."/>
            <person name="Fortriede J."/>
            <person name="Burns K."/>
            <person name="Lotay V."/>
            <person name="Karimi K."/>
            <person name="Yasuoka Y."/>
            <person name="Dichmann D.S."/>
            <person name="Flajnik M.F."/>
            <person name="Houston D.W."/>
            <person name="Shendure J."/>
            <person name="DuPasquier L."/>
            <person name="Vize P.D."/>
            <person name="Zorn A.M."/>
            <person name="Ito M."/>
            <person name="Marcotte E.M."/>
            <person name="Wallingford J.B."/>
            <person name="Ito Y."/>
            <person name="Asashima M."/>
            <person name="Ueno N."/>
            <person name="Matsuda Y."/>
            <person name="Veenstra G.J."/>
            <person name="Fujiyama A."/>
            <person name="Harland R.M."/>
            <person name="Taira M."/>
            <person name="Rokhsar D.S."/>
        </authorList>
    </citation>
    <scope>NUCLEOTIDE SEQUENCE [LARGE SCALE GENOMIC DNA]</scope>
    <source>
        <strain evidence="4">J</strain>
    </source>
</reference>
<dbReference type="EMBL" id="CM004466">
    <property type="protein sequence ID" value="OCT99074.1"/>
    <property type="molecule type" value="Genomic_DNA"/>
</dbReference>
<protein>
    <recommendedName>
        <fullName evidence="2">Exocyst complex component EXOC6/Sec15 N-terminal domain-containing protein</fullName>
    </recommendedName>
</protein>
<dbReference type="GO" id="GO:0006886">
    <property type="term" value="P:intracellular protein transport"/>
    <property type="evidence" value="ECO:0007669"/>
    <property type="project" value="InterPro"/>
</dbReference>
<feature type="coiled-coil region" evidence="1">
    <location>
        <begin position="42"/>
        <end position="101"/>
    </location>
</feature>
<organism evidence="3 4">
    <name type="scientific">Xenopus laevis</name>
    <name type="common">African clawed frog</name>
    <dbReference type="NCBI Taxonomy" id="8355"/>
    <lineage>
        <taxon>Eukaryota</taxon>
        <taxon>Metazoa</taxon>
        <taxon>Chordata</taxon>
        <taxon>Craniata</taxon>
        <taxon>Vertebrata</taxon>
        <taxon>Euteleostomi</taxon>
        <taxon>Amphibia</taxon>
        <taxon>Batrachia</taxon>
        <taxon>Anura</taxon>
        <taxon>Pipoidea</taxon>
        <taxon>Pipidae</taxon>
        <taxon>Xenopodinae</taxon>
        <taxon>Xenopus</taxon>
        <taxon>Xenopus</taxon>
    </lineage>
</organism>
<evidence type="ECO:0000259" key="2">
    <source>
        <dbReference type="Pfam" id="PF20651"/>
    </source>
</evidence>
<dbReference type="GO" id="GO:0006893">
    <property type="term" value="P:Golgi to plasma membrane transport"/>
    <property type="evidence" value="ECO:0007669"/>
    <property type="project" value="TreeGrafter"/>
</dbReference>
<gene>
    <name evidence="3" type="ORF">XELAEV_18004866mg</name>
</gene>
<sequence length="475" mass="53544">MAELEAAAEHERILREIESTETACIGPTLRSVYDGEEHGHFMEKLELRIKNHDREIEKMCNFHYQGFVDSITELLKVRGEAEKLKNQVTDTNRRLQHEGAELLSSMKDLQQCRIQQRNIATTVDKLNMCLPVLEMYSKLQVQMKSKRHYPALKTLEQLEHTFLPQVSHYRFCQLMVDNIPKLREEIKDVSMSDLKDFLESIRKHSERIGETAMKQFPVADKVLAGPSGGHNRISPPQFGWRDLFGDLDELYEWADLVGIEYSGSGVDMSGGSAKVEEIIMSKQRPGMVFSNRASLEAALSSLVQISKHVLRIYVILIKTEGSGVNWQGLRNKIHARRRGANHCQTAEGGHMRSPYSGCSMQRKFGQAEGFGRILLKKANSWPNPEPIPGFGASLICDVEPQGLAEDAGICSPQQQKDWALDVLAIIEGNFFPLSPVTRINKSGLLHGDPFKVPSSGRCSCRKQSSALHEMRRSFA</sequence>
<dbReference type="InterPro" id="IPR048359">
    <property type="entry name" value="EXOC6_Sec15_N"/>
</dbReference>
<keyword evidence="1" id="KW-0175">Coiled coil</keyword>
<dbReference type="PANTHER" id="PTHR12702">
    <property type="entry name" value="SEC15"/>
    <property type="match status" value="1"/>
</dbReference>
<dbReference type="GO" id="GO:0016020">
    <property type="term" value="C:membrane"/>
    <property type="evidence" value="ECO:0007669"/>
    <property type="project" value="TreeGrafter"/>
</dbReference>
<dbReference type="InterPro" id="IPR007225">
    <property type="entry name" value="EXOC6/Sec15"/>
</dbReference>
<evidence type="ECO:0000256" key="1">
    <source>
        <dbReference type="SAM" id="Coils"/>
    </source>
</evidence>
<dbReference type="PANTHER" id="PTHR12702:SF3">
    <property type="entry name" value="EXOCYST COMPLEX COMPONENT 6B"/>
    <property type="match status" value="1"/>
</dbReference>
<proteinExistence type="predicted"/>
<dbReference type="Proteomes" id="UP000694892">
    <property type="component" value="Chromosome 1L"/>
</dbReference>